<dbReference type="OrthoDB" id="8452673at2"/>
<accession>A0A5B8LHF8</accession>
<evidence type="ECO:0000313" key="2">
    <source>
        <dbReference type="EMBL" id="QDZ07471.1"/>
    </source>
</evidence>
<evidence type="ECO:0000313" key="3">
    <source>
        <dbReference type="Proteomes" id="UP000315673"/>
    </source>
</evidence>
<organism evidence="2 3">
    <name type="scientific">Sphingomonas panacisoli</name>
    <dbReference type="NCBI Taxonomy" id="1813879"/>
    <lineage>
        <taxon>Bacteria</taxon>
        <taxon>Pseudomonadati</taxon>
        <taxon>Pseudomonadota</taxon>
        <taxon>Alphaproteobacteria</taxon>
        <taxon>Sphingomonadales</taxon>
        <taxon>Sphingomonadaceae</taxon>
        <taxon>Sphingomonas</taxon>
    </lineage>
</organism>
<dbReference type="AlphaFoldDB" id="A0A5B8LHF8"/>
<feature type="compositionally biased region" description="Low complexity" evidence="1">
    <location>
        <begin position="213"/>
        <end position="226"/>
    </location>
</feature>
<sequence>MNEVSTINQGTALAAPGGYDPYAAYGAEAAQGGNFLKFSKGEWLLGQNDDEIALGRRLAANMDELSIGWIRWADSKPVERRLGLLAQGYKPETRDQLGYDDQDAWELDKEGRPKDPWNFTNELPLADPDDGEQMTFSASSKGGIGCIGNLCKAFARAPERAQGLIPVLELGRDSYKHAEYGKTYVPVLTIADWVENGSVPIPAADGGDEDEPAPAAKASAGSKTRF</sequence>
<keyword evidence="3" id="KW-1185">Reference proteome</keyword>
<feature type="region of interest" description="Disordered" evidence="1">
    <location>
        <begin position="201"/>
        <end position="226"/>
    </location>
</feature>
<dbReference type="KEGG" id="spai:FPZ24_08235"/>
<name>A0A5B8LHF8_9SPHN</name>
<dbReference type="Proteomes" id="UP000315673">
    <property type="component" value="Chromosome"/>
</dbReference>
<dbReference type="EMBL" id="CP042306">
    <property type="protein sequence ID" value="QDZ07471.1"/>
    <property type="molecule type" value="Genomic_DNA"/>
</dbReference>
<reference evidence="2 3" key="1">
    <citation type="submission" date="2019-07" db="EMBL/GenBank/DDBJ databases">
        <title>Full genome sequence of Sphingomonas sp. 4R-6-7(HKS19).</title>
        <authorList>
            <person name="Im W.-T."/>
        </authorList>
    </citation>
    <scope>NUCLEOTIDE SEQUENCE [LARGE SCALE GENOMIC DNA]</scope>
    <source>
        <strain evidence="2 3">HKS19</strain>
    </source>
</reference>
<proteinExistence type="predicted"/>
<protein>
    <submittedName>
        <fullName evidence="2">Uncharacterized protein</fullName>
    </submittedName>
</protein>
<dbReference type="RefSeq" id="WP_146570949.1">
    <property type="nucleotide sequence ID" value="NZ_CP042306.1"/>
</dbReference>
<evidence type="ECO:0000256" key="1">
    <source>
        <dbReference type="SAM" id="MobiDB-lite"/>
    </source>
</evidence>
<gene>
    <name evidence="2" type="ORF">FPZ24_08235</name>
</gene>